<keyword evidence="3" id="KW-0276">Fatty acid metabolism</keyword>
<dbReference type="Proteomes" id="UP000241890">
    <property type="component" value="Unassembled WGS sequence"/>
</dbReference>
<protein>
    <submittedName>
        <fullName evidence="6">Delta3,5-Delta2,4-dienoyl-CoA isomerase, mitochondrial</fullName>
    </submittedName>
</protein>
<dbReference type="GO" id="GO:0051750">
    <property type="term" value="F:delta(3,5)-delta(2,4)-dienoyl-CoA isomerase activity"/>
    <property type="evidence" value="ECO:0007669"/>
    <property type="project" value="TreeGrafter"/>
</dbReference>
<comment type="pathway">
    <text evidence="1">Lipid metabolism; fatty acid beta-oxidation.</text>
</comment>
<dbReference type="Gene3D" id="3.90.226.10">
    <property type="entry name" value="2-enoyl-CoA Hydratase, Chain A, domain 1"/>
    <property type="match status" value="1"/>
</dbReference>
<dbReference type="Gene3D" id="1.10.12.10">
    <property type="entry name" value="Lyase 2-enoyl-coa Hydratase, Chain A, domain 2"/>
    <property type="match status" value="1"/>
</dbReference>
<keyword evidence="5 6" id="KW-0413">Isomerase</keyword>
<keyword evidence="4" id="KW-0443">Lipid metabolism</keyword>
<evidence type="ECO:0000256" key="4">
    <source>
        <dbReference type="ARBA" id="ARBA00023098"/>
    </source>
</evidence>
<reference evidence="6 7" key="1">
    <citation type="submission" date="2017-12" db="EMBL/GenBank/DDBJ databases">
        <title>Sequencing, de novo assembly and annotation of complete genome of a new Thraustochytrid species, strain FCC1311.</title>
        <authorList>
            <person name="Sedici K."/>
            <person name="Godart F."/>
            <person name="Aiese Cigliano R."/>
            <person name="Sanseverino W."/>
            <person name="Barakat M."/>
            <person name="Ortet P."/>
            <person name="Marechal E."/>
            <person name="Cagnac O."/>
            <person name="Amato A."/>
        </authorList>
    </citation>
    <scope>NUCLEOTIDE SEQUENCE [LARGE SCALE GENOMIC DNA]</scope>
</reference>
<dbReference type="InterPro" id="IPR029045">
    <property type="entry name" value="ClpP/crotonase-like_dom_sf"/>
</dbReference>
<dbReference type="InterPro" id="IPR014748">
    <property type="entry name" value="Enoyl-CoA_hydra_C"/>
</dbReference>
<keyword evidence="7" id="KW-1185">Reference proteome</keyword>
<dbReference type="PANTHER" id="PTHR43149">
    <property type="entry name" value="ENOYL-COA HYDRATASE"/>
    <property type="match status" value="1"/>
</dbReference>
<evidence type="ECO:0000256" key="5">
    <source>
        <dbReference type="ARBA" id="ARBA00023235"/>
    </source>
</evidence>
<accession>A0A2R5GNP0</accession>
<dbReference type="Pfam" id="PF00378">
    <property type="entry name" value="ECH_1"/>
    <property type="match status" value="1"/>
</dbReference>
<evidence type="ECO:0000256" key="2">
    <source>
        <dbReference type="ARBA" id="ARBA00005254"/>
    </source>
</evidence>
<dbReference type="InParanoid" id="A0A2R5GNP0"/>
<dbReference type="PANTHER" id="PTHR43149:SF1">
    <property type="entry name" value="DELTA(3,5)-DELTA(2,4)-DIENOYL-COA ISOMERASE, MITOCHONDRIAL"/>
    <property type="match status" value="1"/>
</dbReference>
<organism evidence="6 7">
    <name type="scientific">Hondaea fermentalgiana</name>
    <dbReference type="NCBI Taxonomy" id="2315210"/>
    <lineage>
        <taxon>Eukaryota</taxon>
        <taxon>Sar</taxon>
        <taxon>Stramenopiles</taxon>
        <taxon>Bigyra</taxon>
        <taxon>Labyrinthulomycetes</taxon>
        <taxon>Thraustochytrida</taxon>
        <taxon>Thraustochytriidae</taxon>
        <taxon>Hondaea</taxon>
    </lineage>
</organism>
<dbReference type="UniPathway" id="UPA00659"/>
<sequence>MTRVEDLKLTALQVHREGHVVTVELARPKVGNAMNAAFWKEYREVFQTLANDGECRAILVKGQGRFFSVGLDIKEPSVLGGDPKVTEKVEPAHRFFRTRREVMPMQETFTAMERCPQPVIACVHSAAIGGAIDLLTACDIRLCNEEAYFCIQEVNVGIAADVGTLQRLHHTIGNNSLARELAYTGRRMGAQEAFRAGFVSNVYPDTETLYKEGKALAELIASKSPIAVAGTKDNLNFSREHTVTDSLERVATWNAAAIQTREVIMAATAALKKDGPKPKFANL</sequence>
<dbReference type="SUPFAM" id="SSF52096">
    <property type="entry name" value="ClpP/crotonase"/>
    <property type="match status" value="1"/>
</dbReference>
<evidence type="ECO:0000313" key="6">
    <source>
        <dbReference type="EMBL" id="GBG29484.1"/>
    </source>
</evidence>
<comment type="caution">
    <text evidence="6">The sequence shown here is derived from an EMBL/GenBank/DDBJ whole genome shotgun (WGS) entry which is preliminary data.</text>
</comment>
<gene>
    <name evidence="6" type="ORF">FCC1311_066191</name>
</gene>
<dbReference type="EMBL" id="BEYU01000059">
    <property type="protein sequence ID" value="GBG29484.1"/>
    <property type="molecule type" value="Genomic_DNA"/>
</dbReference>
<evidence type="ECO:0000256" key="3">
    <source>
        <dbReference type="ARBA" id="ARBA00022832"/>
    </source>
</evidence>
<dbReference type="GO" id="GO:0006635">
    <property type="term" value="P:fatty acid beta-oxidation"/>
    <property type="evidence" value="ECO:0007669"/>
    <property type="project" value="UniProtKB-UniPathway"/>
</dbReference>
<evidence type="ECO:0000313" key="7">
    <source>
        <dbReference type="Proteomes" id="UP000241890"/>
    </source>
</evidence>
<name>A0A2R5GNP0_9STRA</name>
<dbReference type="CDD" id="cd06558">
    <property type="entry name" value="crotonase-like"/>
    <property type="match status" value="1"/>
</dbReference>
<dbReference type="InterPro" id="IPR001753">
    <property type="entry name" value="Enoyl-CoA_hydra/iso"/>
</dbReference>
<dbReference type="InterPro" id="IPR045002">
    <property type="entry name" value="Ech1-like"/>
</dbReference>
<dbReference type="FunFam" id="1.10.12.10:FF:000004">
    <property type="entry name" value="Delta3,5-delta2,4-dienoyl-CoA isomerase"/>
    <property type="match status" value="1"/>
</dbReference>
<dbReference type="AlphaFoldDB" id="A0A2R5GNP0"/>
<proteinExistence type="inferred from homology"/>
<dbReference type="OrthoDB" id="14970at2759"/>
<comment type="similarity">
    <text evidence="2">Belongs to the enoyl-CoA hydratase/isomerase family.</text>
</comment>
<evidence type="ECO:0000256" key="1">
    <source>
        <dbReference type="ARBA" id="ARBA00005005"/>
    </source>
</evidence>